<reference evidence="2" key="1">
    <citation type="journal article" date="2019" name="Int. J. Syst. Evol. Microbiol.">
        <title>The Global Catalogue of Microorganisms (GCM) 10K type strain sequencing project: providing services to taxonomists for standard genome sequencing and annotation.</title>
        <authorList>
            <consortium name="The Broad Institute Genomics Platform"/>
            <consortium name="The Broad Institute Genome Sequencing Center for Infectious Disease"/>
            <person name="Wu L."/>
            <person name="Ma J."/>
        </authorList>
    </citation>
    <scope>NUCLEOTIDE SEQUENCE [LARGE SCALE GENOMIC DNA]</scope>
    <source>
        <strain evidence="2">KCTC 42211</strain>
    </source>
</reference>
<dbReference type="Pfam" id="PF13689">
    <property type="entry name" value="DUF4154"/>
    <property type="match status" value="1"/>
</dbReference>
<evidence type="ECO:0000313" key="2">
    <source>
        <dbReference type="Proteomes" id="UP001595724"/>
    </source>
</evidence>
<evidence type="ECO:0000313" key="1">
    <source>
        <dbReference type="EMBL" id="MFC3661565.1"/>
    </source>
</evidence>
<gene>
    <name evidence="1" type="ORF">ACFOM9_16010</name>
</gene>
<proteinExistence type="predicted"/>
<dbReference type="EMBL" id="JBHRYF010000023">
    <property type="protein sequence ID" value="MFC3661565.1"/>
    <property type="molecule type" value="Genomic_DNA"/>
</dbReference>
<comment type="caution">
    <text evidence="1">The sequence shown here is derived from an EMBL/GenBank/DDBJ whole genome shotgun (WGS) entry which is preliminary data.</text>
</comment>
<dbReference type="Proteomes" id="UP001595724">
    <property type="component" value="Unassembled WGS sequence"/>
</dbReference>
<dbReference type="InterPro" id="IPR025293">
    <property type="entry name" value="YfiR/HmsC-like"/>
</dbReference>
<organism evidence="1 2">
    <name type="scientific">Luteimonas notoginsengisoli</name>
    <dbReference type="NCBI Taxonomy" id="1578200"/>
    <lineage>
        <taxon>Bacteria</taxon>
        <taxon>Pseudomonadati</taxon>
        <taxon>Pseudomonadota</taxon>
        <taxon>Gammaproteobacteria</taxon>
        <taxon>Lysobacterales</taxon>
        <taxon>Lysobacteraceae</taxon>
        <taxon>Luteimonas</taxon>
    </lineage>
</organism>
<name>A0ABV7UX04_9GAMM</name>
<dbReference type="RefSeq" id="WP_386713228.1">
    <property type="nucleotide sequence ID" value="NZ_JBHRYF010000023.1"/>
</dbReference>
<keyword evidence="2" id="KW-1185">Reference proteome</keyword>
<sequence length="150" mass="15690">MLLAATASAARAQVDEARLKAAFVYNIVAFSSWNGAPSDARLHVCTATGGPLDAELARLGGRQLGQRRIDVRRGFGAGCDVVVRGARDLAPPASPSTLVICDGCALPDGSSAVSLLREDDRIRFEVDAAAATRAGIGFSSQLLRLARRVL</sequence>
<protein>
    <submittedName>
        <fullName evidence="1">YfiR family protein</fullName>
    </submittedName>
</protein>
<accession>A0ABV7UX04</accession>